<dbReference type="Gene3D" id="2.60.40.4270">
    <property type="entry name" value="Listeria-Bacteroides repeat domain"/>
    <property type="match status" value="4"/>
</dbReference>
<protein>
    <submittedName>
        <fullName evidence="4">InlB B-repeat-containing protein</fullName>
    </submittedName>
</protein>
<dbReference type="GO" id="GO:0030313">
    <property type="term" value="C:cell envelope"/>
    <property type="evidence" value="ECO:0007669"/>
    <property type="project" value="UniProtKB-SubCell"/>
</dbReference>
<evidence type="ECO:0000256" key="2">
    <source>
        <dbReference type="SAM" id="MobiDB-lite"/>
    </source>
</evidence>
<dbReference type="Gene3D" id="2.60.40.1080">
    <property type="match status" value="2"/>
</dbReference>
<dbReference type="Pfam" id="PF02368">
    <property type="entry name" value="Big_2"/>
    <property type="match status" value="2"/>
</dbReference>
<dbReference type="Proteomes" id="UP000606720">
    <property type="component" value="Unassembled WGS sequence"/>
</dbReference>
<dbReference type="InterPro" id="IPR003343">
    <property type="entry name" value="Big_2"/>
</dbReference>
<sequence length="935" mass="99712">MFIKCLKKGENLKKELKKLFAYLLVLAIALTSVFTGQIVTKTTVKAATLENDGTEITAETEASVDITTNAEGQTVYTLKGNVKNGLKITLSEGETVILDEKGYSINGKDQIDEGSESMPALEIAGAGTLILKNANLTGGHGNEKFWHNGQGATAIRVTSPDVSLILQETVNIIGGKAASGNTSGSKAGNGSSGIEFSGAILKVDRGSKITIKGSDGYQGMSGDAYVNGLDGTPGGCALNFNGSSLLVRDDACLTLAGGNGGQGASGSQGVKNSYQIYQKAANGTNGGNGGDALSFEGNVYAISSTAKITYTPGTGGTGGAAGTYKDSDGTTLLDGEVGKQGIDGQNLAYSSGLMSDKTILQSALSDGDEVISVTLHYSDDTQTYYAKKDSTINPAYLSDSEYYRVTKWYTDESLQTPVNMGETLTLTQDTDFYADYIAATFKVSFSTGEDTIPVVDQVVTYPAGVTEPEDPTRRGYTFGGWYKDEACQNAYDFAAPVTGNMTLYAKWTINTYTVSFDSLGGSSIDTKTADYNTTITKPENPTKMEYTFGGWYTDYDCTKAYDFAAPVTGNMTLYAKWTINTYTVSFDSLGGSSIDTKTADYNTTITKPENPTKMEYTFGGWYTDYDCTKAYDFAAPVTGNMTLYAKWTINTYTVSFDSLGGSSIDTKTADYNTVVSQPEKPTKMGYTFGGWFTDKDCTVAYDFNALVTDNITLYAKWNKIPDQQKPNETPADNPSTGQTDTKQPSNGQTNTKQPSTEPTDTNQSSNGTVKTSITLNVSSLPLQKGKSTTAVKATLYDSDSIAKWESSNTKVAKVSRKGKITAKKVGTATITVTTKNGATASVKIHVQKGKVKTKTLSVTNVTAKKLTLKKGKTFTLKMAVTPLTSQDKVKFTSSNKKIITINGKGKIKAIKTGSAKITVKSGAKVMKIKVMVKKK</sequence>
<feature type="compositionally biased region" description="Polar residues" evidence="2">
    <location>
        <begin position="724"/>
        <end position="768"/>
    </location>
</feature>
<dbReference type="AlphaFoldDB" id="A0A923LRC1"/>
<evidence type="ECO:0000313" key="5">
    <source>
        <dbReference type="Proteomes" id="UP000606720"/>
    </source>
</evidence>
<gene>
    <name evidence="4" type="ORF">H8S17_15310</name>
</gene>
<organism evidence="4 5">
    <name type="scientific">Roseburia zhanii</name>
    <dbReference type="NCBI Taxonomy" id="2763064"/>
    <lineage>
        <taxon>Bacteria</taxon>
        <taxon>Bacillati</taxon>
        <taxon>Bacillota</taxon>
        <taxon>Clostridia</taxon>
        <taxon>Lachnospirales</taxon>
        <taxon>Lachnospiraceae</taxon>
        <taxon>Roseburia</taxon>
    </lineage>
</organism>
<evidence type="ECO:0000259" key="3">
    <source>
        <dbReference type="SMART" id="SM00635"/>
    </source>
</evidence>
<reference evidence="4" key="1">
    <citation type="submission" date="2020-08" db="EMBL/GenBank/DDBJ databases">
        <title>Genome public.</title>
        <authorList>
            <person name="Liu C."/>
            <person name="Sun Q."/>
        </authorList>
    </citation>
    <scope>NUCLEOTIDE SEQUENCE</scope>
    <source>
        <strain evidence="4">BX1005</strain>
    </source>
</reference>
<comment type="caution">
    <text evidence="4">The sequence shown here is derived from an EMBL/GenBank/DDBJ whole genome shotgun (WGS) entry which is preliminary data.</text>
</comment>
<dbReference type="EMBL" id="JACOPH010000024">
    <property type="protein sequence ID" value="MBC5715533.1"/>
    <property type="molecule type" value="Genomic_DNA"/>
</dbReference>
<dbReference type="Pfam" id="PF09479">
    <property type="entry name" value="Flg_new"/>
    <property type="match status" value="5"/>
</dbReference>
<dbReference type="InterPro" id="IPR042229">
    <property type="entry name" value="Listeria/Bacterioides_rpt_sf"/>
</dbReference>
<accession>A0A923LRC1</accession>
<proteinExistence type="predicted"/>
<feature type="region of interest" description="Disordered" evidence="2">
    <location>
        <begin position="721"/>
        <end position="768"/>
    </location>
</feature>
<comment type="subcellular location">
    <subcellularLocation>
        <location evidence="1">Cell envelope</location>
    </subcellularLocation>
</comment>
<dbReference type="InterPro" id="IPR008964">
    <property type="entry name" value="Invasin/intimin_cell_adhesion"/>
</dbReference>
<keyword evidence="5" id="KW-1185">Reference proteome</keyword>
<evidence type="ECO:0000256" key="1">
    <source>
        <dbReference type="ARBA" id="ARBA00004196"/>
    </source>
</evidence>
<name>A0A923LRC1_9FIRM</name>
<dbReference type="NCBIfam" id="TIGR02543">
    <property type="entry name" value="List_Bact_rpt"/>
    <property type="match status" value="4"/>
</dbReference>
<dbReference type="SUPFAM" id="SSF49373">
    <property type="entry name" value="Invasin/intimin cell-adhesion fragments"/>
    <property type="match status" value="2"/>
</dbReference>
<dbReference type="InterPro" id="IPR013378">
    <property type="entry name" value="InlB-like_B-rpt"/>
</dbReference>
<feature type="domain" description="BIG2" evidence="3">
    <location>
        <begin position="769"/>
        <end position="844"/>
    </location>
</feature>
<feature type="domain" description="BIG2" evidence="3">
    <location>
        <begin position="857"/>
        <end position="931"/>
    </location>
</feature>
<evidence type="ECO:0000313" key="4">
    <source>
        <dbReference type="EMBL" id="MBC5715533.1"/>
    </source>
</evidence>
<dbReference type="SMART" id="SM00635">
    <property type="entry name" value="BID_2"/>
    <property type="match status" value="2"/>
</dbReference>
<dbReference type="RefSeq" id="WP_186867829.1">
    <property type="nucleotide sequence ID" value="NZ_JACOPH010000024.1"/>
</dbReference>